<organism evidence="5 6">
    <name type="scientific">Psychroflexus longus</name>
    <dbReference type="NCBI Taxonomy" id="2873596"/>
    <lineage>
        <taxon>Bacteria</taxon>
        <taxon>Pseudomonadati</taxon>
        <taxon>Bacteroidota</taxon>
        <taxon>Flavobacteriia</taxon>
        <taxon>Flavobacteriales</taxon>
        <taxon>Flavobacteriaceae</taxon>
        <taxon>Psychroflexus</taxon>
    </lineage>
</organism>
<dbReference type="InterPro" id="IPR011010">
    <property type="entry name" value="DNA_brk_join_enz"/>
</dbReference>
<dbReference type="Gene3D" id="1.10.443.10">
    <property type="entry name" value="Intergrase catalytic core"/>
    <property type="match status" value="1"/>
</dbReference>
<sequence>MWANFLVFFDHILNFQKQLLTLKIKEMTIKFKLRKGKKTNSILLDLRHGRDIRYRMSTGLDFRRGSEKYWDSSRCKLKVPNDITNSTYINNRIKEIEKEIEESITTLIKNEKLTQIGCSNAIKKIINNEPENNDETISNTNNIVEFFEWFIEYYAVNNSPFTNKPLTSGTLRTYRNSKNYLIKFLETKKLKNFCFQDIDEKFYNDFVSYGKDKEYTTNYIGSIIQKLKTIIGYAFDKGVHNNNEFKKRYFAKFKEEINHPYLDESELESINNLELNSEDEQIVRDVFLIGCFTGLRVGDLMNFLKNPILRNDGTKQFIYVKQNKTGGEVYIPINSRVKNILNKRNGDFPPYVHQNTINKLIKSIAKKAKISSDFILERTEGGIKKKMKKPKWKYISTHTCRRSFCTNAYNAGMPPHHIMVISGHKSEKVFYNYIKADLKRRAMQAAEHSFFN</sequence>
<comment type="caution">
    <text evidence="5">The sequence shown here is derived from an EMBL/GenBank/DDBJ whole genome shotgun (WGS) entry which is preliminary data.</text>
</comment>
<dbReference type="InterPro" id="IPR010998">
    <property type="entry name" value="Integrase_recombinase_N"/>
</dbReference>
<evidence type="ECO:0000256" key="3">
    <source>
        <dbReference type="ARBA" id="ARBA00023172"/>
    </source>
</evidence>
<dbReference type="SUPFAM" id="SSF56349">
    <property type="entry name" value="DNA breaking-rejoining enzymes"/>
    <property type="match status" value="1"/>
</dbReference>
<evidence type="ECO:0000313" key="6">
    <source>
        <dbReference type="Proteomes" id="UP001199314"/>
    </source>
</evidence>
<comment type="similarity">
    <text evidence="1">Belongs to the 'phage' integrase family.</text>
</comment>
<keyword evidence="2" id="KW-0238">DNA-binding</keyword>
<dbReference type="InterPro" id="IPR002104">
    <property type="entry name" value="Integrase_catalytic"/>
</dbReference>
<gene>
    <name evidence="5" type="ORF">LB452_13095</name>
</gene>
<dbReference type="PROSITE" id="PS51898">
    <property type="entry name" value="TYR_RECOMBINASE"/>
    <property type="match status" value="1"/>
</dbReference>
<reference evidence="6" key="1">
    <citation type="submission" date="2023-07" db="EMBL/GenBank/DDBJ databases">
        <title>Novel species isolated from saline lakes on Tibetan Plateau.</title>
        <authorList>
            <person name="Lu H."/>
        </authorList>
    </citation>
    <scope>NUCLEOTIDE SEQUENCE [LARGE SCALE GENOMIC DNA]</scope>
    <source>
        <strain evidence="6">CAK8W</strain>
    </source>
</reference>
<dbReference type="InterPro" id="IPR025269">
    <property type="entry name" value="SAM-like_dom"/>
</dbReference>
<keyword evidence="6" id="KW-1185">Reference proteome</keyword>
<accession>A0ABS7XLK3</accession>
<dbReference type="InterPro" id="IPR050090">
    <property type="entry name" value="Tyrosine_recombinase_XerCD"/>
</dbReference>
<dbReference type="Pfam" id="PF00589">
    <property type="entry name" value="Phage_integrase"/>
    <property type="match status" value="1"/>
</dbReference>
<dbReference type="PANTHER" id="PTHR30349:SF64">
    <property type="entry name" value="PROPHAGE INTEGRASE INTD-RELATED"/>
    <property type="match status" value="1"/>
</dbReference>
<dbReference type="InterPro" id="IPR013762">
    <property type="entry name" value="Integrase-like_cat_sf"/>
</dbReference>
<name>A0ABS7XLK3_9FLAO</name>
<feature type="domain" description="Tyr recombinase" evidence="4">
    <location>
        <begin position="257"/>
        <end position="446"/>
    </location>
</feature>
<dbReference type="PANTHER" id="PTHR30349">
    <property type="entry name" value="PHAGE INTEGRASE-RELATED"/>
    <property type="match status" value="1"/>
</dbReference>
<dbReference type="Pfam" id="PF13102">
    <property type="entry name" value="Phage_int_SAM_5"/>
    <property type="match status" value="1"/>
</dbReference>
<dbReference type="Proteomes" id="UP001199314">
    <property type="component" value="Unassembled WGS sequence"/>
</dbReference>
<dbReference type="EMBL" id="JAIQZE010000018">
    <property type="protein sequence ID" value="MBZ9779858.1"/>
    <property type="molecule type" value="Genomic_DNA"/>
</dbReference>
<keyword evidence="3" id="KW-0233">DNA recombination</keyword>
<proteinExistence type="inferred from homology"/>
<evidence type="ECO:0000259" key="4">
    <source>
        <dbReference type="PROSITE" id="PS51898"/>
    </source>
</evidence>
<evidence type="ECO:0000313" key="5">
    <source>
        <dbReference type="EMBL" id="MBZ9779858.1"/>
    </source>
</evidence>
<evidence type="ECO:0000256" key="2">
    <source>
        <dbReference type="ARBA" id="ARBA00023125"/>
    </source>
</evidence>
<dbReference type="Gene3D" id="1.10.150.130">
    <property type="match status" value="1"/>
</dbReference>
<protein>
    <submittedName>
        <fullName evidence="5">Site-specific integrase</fullName>
    </submittedName>
</protein>
<evidence type="ECO:0000256" key="1">
    <source>
        <dbReference type="ARBA" id="ARBA00008857"/>
    </source>
</evidence>
<dbReference type="RefSeq" id="WP_224462188.1">
    <property type="nucleotide sequence ID" value="NZ_JAIQZE010000018.1"/>
</dbReference>